<dbReference type="InterPro" id="IPR058627">
    <property type="entry name" value="MdtA-like_C"/>
</dbReference>
<dbReference type="Gene3D" id="2.40.50.100">
    <property type="match status" value="1"/>
</dbReference>
<organism evidence="5 6">
    <name type="scientific">Gemmobacter lanyuensis</name>
    <dbReference type="NCBI Taxonomy" id="1054497"/>
    <lineage>
        <taxon>Bacteria</taxon>
        <taxon>Pseudomonadati</taxon>
        <taxon>Pseudomonadota</taxon>
        <taxon>Alphaproteobacteria</taxon>
        <taxon>Rhodobacterales</taxon>
        <taxon>Paracoccaceae</taxon>
        <taxon>Gemmobacter</taxon>
    </lineage>
</organism>
<dbReference type="Pfam" id="PF25967">
    <property type="entry name" value="RND-MFP_C"/>
    <property type="match status" value="1"/>
</dbReference>
<accession>A0A918IXN6</accession>
<dbReference type="Gene3D" id="2.40.420.20">
    <property type="match status" value="1"/>
</dbReference>
<dbReference type="GO" id="GO:0015562">
    <property type="term" value="F:efflux transmembrane transporter activity"/>
    <property type="evidence" value="ECO:0007669"/>
    <property type="project" value="TreeGrafter"/>
</dbReference>
<protein>
    <submittedName>
        <fullName evidence="5">RND transporter</fullName>
    </submittedName>
</protein>
<dbReference type="InterPro" id="IPR006143">
    <property type="entry name" value="RND_pump_MFP"/>
</dbReference>
<keyword evidence="2" id="KW-0175">Coiled coil</keyword>
<dbReference type="GO" id="GO:1990281">
    <property type="term" value="C:efflux pump complex"/>
    <property type="evidence" value="ECO:0007669"/>
    <property type="project" value="TreeGrafter"/>
</dbReference>
<evidence type="ECO:0000256" key="3">
    <source>
        <dbReference type="SAM" id="SignalP"/>
    </source>
</evidence>
<comment type="caution">
    <text evidence="5">The sequence shown here is derived from an EMBL/GenBank/DDBJ whole genome shotgun (WGS) entry which is preliminary data.</text>
</comment>
<name>A0A918IXN6_9RHOB</name>
<evidence type="ECO:0000313" key="6">
    <source>
        <dbReference type="Proteomes" id="UP000628984"/>
    </source>
</evidence>
<dbReference type="Gene3D" id="2.40.30.170">
    <property type="match status" value="1"/>
</dbReference>
<dbReference type="Gene3D" id="1.10.287.470">
    <property type="entry name" value="Helix hairpin bin"/>
    <property type="match status" value="1"/>
</dbReference>
<keyword evidence="6" id="KW-1185">Reference proteome</keyword>
<feature type="domain" description="Multidrug resistance protein MdtA-like C-terminal permuted SH3" evidence="4">
    <location>
        <begin position="280"/>
        <end position="337"/>
    </location>
</feature>
<feature type="coiled-coil region" evidence="2">
    <location>
        <begin position="133"/>
        <end position="160"/>
    </location>
</feature>
<comment type="similarity">
    <text evidence="1">Belongs to the membrane fusion protein (MFP) (TC 8.A.1) family.</text>
</comment>
<feature type="signal peptide" evidence="3">
    <location>
        <begin position="1"/>
        <end position="19"/>
    </location>
</feature>
<dbReference type="SUPFAM" id="SSF111369">
    <property type="entry name" value="HlyD-like secretion proteins"/>
    <property type="match status" value="1"/>
</dbReference>
<feature type="chain" id="PRO_5037042576" evidence="3">
    <location>
        <begin position="20"/>
        <end position="351"/>
    </location>
</feature>
<dbReference type="AlphaFoldDB" id="A0A918IXN6"/>
<gene>
    <name evidence="5" type="ORF">GCM10011452_25160</name>
</gene>
<dbReference type="RefSeq" id="WP_189634222.1">
    <property type="nucleotide sequence ID" value="NZ_BMYQ01000007.1"/>
</dbReference>
<proteinExistence type="inferred from homology"/>
<evidence type="ECO:0000313" key="5">
    <source>
        <dbReference type="EMBL" id="GGW35561.1"/>
    </source>
</evidence>
<dbReference type="Proteomes" id="UP000628984">
    <property type="component" value="Unassembled WGS sequence"/>
</dbReference>
<dbReference type="PANTHER" id="PTHR30469">
    <property type="entry name" value="MULTIDRUG RESISTANCE PROTEIN MDTA"/>
    <property type="match status" value="1"/>
</dbReference>
<dbReference type="NCBIfam" id="TIGR01730">
    <property type="entry name" value="RND_mfp"/>
    <property type="match status" value="1"/>
</dbReference>
<evidence type="ECO:0000256" key="2">
    <source>
        <dbReference type="SAM" id="Coils"/>
    </source>
</evidence>
<reference evidence="5" key="2">
    <citation type="submission" date="2020-09" db="EMBL/GenBank/DDBJ databases">
        <authorList>
            <person name="Sun Q."/>
            <person name="Kim S."/>
        </authorList>
    </citation>
    <scope>NUCLEOTIDE SEQUENCE</scope>
    <source>
        <strain evidence="5">KCTC 23714</strain>
    </source>
</reference>
<evidence type="ECO:0000259" key="4">
    <source>
        <dbReference type="Pfam" id="PF25967"/>
    </source>
</evidence>
<sequence>MSLLRAFLILPLLALPVLAEDNPLPPRPRPVVTEILTSEAARLRSFPGLIAARVETALAFQTTGRVASRPADRGDRVKAGDVLATLDQITLGEDVAAARAAVAAAQAQADLAGQSLARAERLNQRGVAATSQLEAATAQRDSAAASLRAAEADLLRAEDAARFGTLRAPSDGVVIAVSAEPGAVVSPGTPVLTLAAKGGLEAVIDVPGDVLALLPPDAQFTLRPRMGEGQAVPGQLRLIEPVADSGARNHRLRVTLQGESPTLRIGSLVMATLDLPVDPVLTLPQSALIDGTASVWRITGPDRLATRVPVTLGAALGDRVIVTQGLASGDEILVRGVHSVQDGQPLGERIE</sequence>
<dbReference type="PANTHER" id="PTHR30469:SF15">
    <property type="entry name" value="HLYD FAMILY OF SECRETION PROTEINS"/>
    <property type="match status" value="1"/>
</dbReference>
<evidence type="ECO:0000256" key="1">
    <source>
        <dbReference type="ARBA" id="ARBA00009477"/>
    </source>
</evidence>
<dbReference type="EMBL" id="BMYQ01000007">
    <property type="protein sequence ID" value="GGW35561.1"/>
    <property type="molecule type" value="Genomic_DNA"/>
</dbReference>
<keyword evidence="3" id="KW-0732">Signal</keyword>
<reference evidence="5" key="1">
    <citation type="journal article" date="2014" name="Int. J. Syst. Evol. Microbiol.">
        <title>Complete genome sequence of Corynebacterium casei LMG S-19264T (=DSM 44701T), isolated from a smear-ripened cheese.</title>
        <authorList>
            <consortium name="US DOE Joint Genome Institute (JGI-PGF)"/>
            <person name="Walter F."/>
            <person name="Albersmeier A."/>
            <person name="Kalinowski J."/>
            <person name="Ruckert C."/>
        </authorList>
    </citation>
    <scope>NUCLEOTIDE SEQUENCE</scope>
    <source>
        <strain evidence="5">KCTC 23714</strain>
    </source>
</reference>